<proteinExistence type="predicted"/>
<sequence length="409" mass="44176">MATNGHQNENLPIVVAGGGCVGVFLGLLLCQSDIKNEVIVVEPSPPNEADTRAMSHQPSIFPLFDQAGLMPELEKIASKCDSFCFRKGAAHGHELIAGKTFPKSERSTLLLPQWRFQELVISKVRAHPKGEVRMGSRVTGFEEHEGSVSVKIADKIGNEETVEAAYLAGADGGQSTIRKLLGESLKGETLDTLLVATDVIFDFHAYGFYDANFVIDPEHYGLFGRINDQGLWRVSYGVPAGTPEKEVFQGVDAKMKIILPEGGKAGYEVKRVAPYKAQQRCADTFWKGGARVGILGDAAHLTNPYAGAGLAAGIADAASLGSVLIHILNGGASDSTKLLSSWAAARRHVFLNIVDKPSRMSYERVRAKVATEEDLEALMERDPMVKALRSGTIMMPPSLSTDPKTLEGW</sequence>
<dbReference type="Proteomes" id="UP000799444">
    <property type="component" value="Unassembled WGS sequence"/>
</dbReference>
<gene>
    <name evidence="7" type="ORF">EJ04DRAFT_513891</name>
</gene>
<keyword evidence="5" id="KW-1133">Transmembrane helix</keyword>
<comment type="cofactor">
    <cofactor evidence="1">
        <name>FAD</name>
        <dbReference type="ChEBI" id="CHEBI:57692"/>
    </cofactor>
</comment>
<dbReference type="InterPro" id="IPR002938">
    <property type="entry name" value="FAD-bd"/>
</dbReference>
<protein>
    <submittedName>
        <fullName evidence="7">Monooxygenase</fullName>
    </submittedName>
</protein>
<dbReference type="Gene3D" id="3.30.70.2450">
    <property type="match status" value="1"/>
</dbReference>
<evidence type="ECO:0000256" key="4">
    <source>
        <dbReference type="ARBA" id="ARBA00023002"/>
    </source>
</evidence>
<keyword evidence="7" id="KW-0503">Monooxygenase</keyword>
<feature type="transmembrane region" description="Helical" evidence="5">
    <location>
        <begin position="12"/>
        <end position="30"/>
    </location>
</feature>
<name>A0A9P4QWG2_9PLEO</name>
<dbReference type="InterPro" id="IPR050641">
    <property type="entry name" value="RIFMO-like"/>
</dbReference>
<evidence type="ECO:0000313" key="8">
    <source>
        <dbReference type="Proteomes" id="UP000799444"/>
    </source>
</evidence>
<evidence type="ECO:0000313" key="7">
    <source>
        <dbReference type="EMBL" id="KAF2732427.1"/>
    </source>
</evidence>
<dbReference type="EMBL" id="ML996177">
    <property type="protein sequence ID" value="KAF2732427.1"/>
    <property type="molecule type" value="Genomic_DNA"/>
</dbReference>
<dbReference type="OrthoDB" id="10016252at2759"/>
<evidence type="ECO:0000256" key="2">
    <source>
        <dbReference type="ARBA" id="ARBA00022630"/>
    </source>
</evidence>
<dbReference type="GO" id="GO:0071949">
    <property type="term" value="F:FAD binding"/>
    <property type="evidence" value="ECO:0007669"/>
    <property type="project" value="InterPro"/>
</dbReference>
<organism evidence="7 8">
    <name type="scientific">Polyplosphaeria fusca</name>
    <dbReference type="NCBI Taxonomy" id="682080"/>
    <lineage>
        <taxon>Eukaryota</taxon>
        <taxon>Fungi</taxon>
        <taxon>Dikarya</taxon>
        <taxon>Ascomycota</taxon>
        <taxon>Pezizomycotina</taxon>
        <taxon>Dothideomycetes</taxon>
        <taxon>Pleosporomycetidae</taxon>
        <taxon>Pleosporales</taxon>
        <taxon>Tetraplosphaeriaceae</taxon>
        <taxon>Polyplosphaeria</taxon>
    </lineage>
</organism>
<evidence type="ECO:0000259" key="6">
    <source>
        <dbReference type="Pfam" id="PF01494"/>
    </source>
</evidence>
<feature type="domain" description="FAD-binding" evidence="6">
    <location>
        <begin position="12"/>
        <end position="355"/>
    </location>
</feature>
<keyword evidence="5" id="KW-0472">Membrane</keyword>
<accession>A0A9P4QWG2</accession>
<evidence type="ECO:0000256" key="3">
    <source>
        <dbReference type="ARBA" id="ARBA00022827"/>
    </source>
</evidence>
<keyword evidence="8" id="KW-1185">Reference proteome</keyword>
<keyword evidence="2" id="KW-0285">Flavoprotein</keyword>
<dbReference type="PANTHER" id="PTHR43004:SF19">
    <property type="entry name" value="BINDING MONOOXYGENASE, PUTATIVE (JCVI)-RELATED"/>
    <property type="match status" value="1"/>
</dbReference>
<comment type="caution">
    <text evidence="7">The sequence shown here is derived from an EMBL/GenBank/DDBJ whole genome shotgun (WGS) entry which is preliminary data.</text>
</comment>
<evidence type="ECO:0000256" key="5">
    <source>
        <dbReference type="SAM" id="Phobius"/>
    </source>
</evidence>
<keyword evidence="5" id="KW-0812">Transmembrane</keyword>
<dbReference type="GO" id="GO:0016709">
    <property type="term" value="F:oxidoreductase activity, acting on paired donors, with incorporation or reduction of molecular oxygen, NAD(P)H as one donor, and incorporation of one atom of oxygen"/>
    <property type="evidence" value="ECO:0007669"/>
    <property type="project" value="UniProtKB-ARBA"/>
</dbReference>
<dbReference type="SUPFAM" id="SSF51905">
    <property type="entry name" value="FAD/NAD(P)-binding domain"/>
    <property type="match status" value="1"/>
</dbReference>
<keyword evidence="4" id="KW-0560">Oxidoreductase</keyword>
<dbReference type="AlphaFoldDB" id="A0A9P4QWG2"/>
<dbReference type="PRINTS" id="PR00420">
    <property type="entry name" value="RNGMNOXGNASE"/>
</dbReference>
<dbReference type="Pfam" id="PF01494">
    <property type="entry name" value="FAD_binding_3"/>
    <property type="match status" value="1"/>
</dbReference>
<dbReference type="Gene3D" id="3.50.50.60">
    <property type="entry name" value="FAD/NAD(P)-binding domain"/>
    <property type="match status" value="1"/>
</dbReference>
<keyword evidence="3" id="KW-0274">FAD</keyword>
<dbReference type="InterPro" id="IPR036188">
    <property type="entry name" value="FAD/NAD-bd_sf"/>
</dbReference>
<evidence type="ECO:0000256" key="1">
    <source>
        <dbReference type="ARBA" id="ARBA00001974"/>
    </source>
</evidence>
<dbReference type="PANTHER" id="PTHR43004">
    <property type="entry name" value="TRK SYSTEM POTASSIUM UPTAKE PROTEIN"/>
    <property type="match status" value="1"/>
</dbReference>
<reference evidence="7" key="1">
    <citation type="journal article" date="2020" name="Stud. Mycol.">
        <title>101 Dothideomycetes genomes: a test case for predicting lifestyles and emergence of pathogens.</title>
        <authorList>
            <person name="Haridas S."/>
            <person name="Albert R."/>
            <person name="Binder M."/>
            <person name="Bloem J."/>
            <person name="Labutti K."/>
            <person name="Salamov A."/>
            <person name="Andreopoulos B."/>
            <person name="Baker S."/>
            <person name="Barry K."/>
            <person name="Bills G."/>
            <person name="Bluhm B."/>
            <person name="Cannon C."/>
            <person name="Castanera R."/>
            <person name="Culley D."/>
            <person name="Daum C."/>
            <person name="Ezra D."/>
            <person name="Gonzalez J."/>
            <person name="Henrissat B."/>
            <person name="Kuo A."/>
            <person name="Liang C."/>
            <person name="Lipzen A."/>
            <person name="Lutzoni F."/>
            <person name="Magnuson J."/>
            <person name="Mondo S."/>
            <person name="Nolan M."/>
            <person name="Ohm R."/>
            <person name="Pangilinan J."/>
            <person name="Park H.-J."/>
            <person name="Ramirez L."/>
            <person name="Alfaro M."/>
            <person name="Sun H."/>
            <person name="Tritt A."/>
            <person name="Yoshinaga Y."/>
            <person name="Zwiers L.-H."/>
            <person name="Turgeon B."/>
            <person name="Goodwin S."/>
            <person name="Spatafora J."/>
            <person name="Crous P."/>
            <person name="Grigoriev I."/>
        </authorList>
    </citation>
    <scope>NUCLEOTIDE SEQUENCE</scope>
    <source>
        <strain evidence="7">CBS 125425</strain>
    </source>
</reference>